<dbReference type="Pfam" id="PF13693">
    <property type="entry name" value="HTH_35"/>
    <property type="match status" value="1"/>
</dbReference>
<evidence type="ECO:0000256" key="2">
    <source>
        <dbReference type="ARBA" id="ARBA00023015"/>
    </source>
</evidence>
<accession>A0ABY7SHM6</accession>
<evidence type="ECO:0000313" key="7">
    <source>
        <dbReference type="Proteomes" id="UP001219349"/>
    </source>
</evidence>
<reference evidence="6 7" key="1">
    <citation type="submission" date="2021-01" db="EMBL/GenBank/DDBJ databases">
        <title>Biogeographic distribution of Paracoccus.</title>
        <authorList>
            <person name="Hollensteiner J."/>
            <person name="Leineberger J."/>
            <person name="Brinkhoff T."/>
            <person name="Daniel R."/>
        </authorList>
    </citation>
    <scope>NUCLEOTIDE SEQUENCE [LARGE SCALE GENOMIC DNA]</scope>
    <source>
        <strain evidence="6 7">KCTC 22803</strain>
    </source>
</reference>
<name>A0ABY7SHM6_9RHOB</name>
<evidence type="ECO:0000259" key="5">
    <source>
        <dbReference type="Pfam" id="PF13693"/>
    </source>
</evidence>
<dbReference type="Gene3D" id="1.10.260.40">
    <property type="entry name" value="lambda repressor-like DNA-binding domains"/>
    <property type="match status" value="1"/>
</dbReference>
<comment type="similarity">
    <text evidence="1">Belongs to the ner transcriptional regulatory family.</text>
</comment>
<feature type="domain" description="Ner winged helix-turn-helix DNA-binding" evidence="5">
    <location>
        <begin position="11"/>
        <end position="75"/>
    </location>
</feature>
<protein>
    <submittedName>
        <fullName evidence="6">Helix-turn-helix domain-containing protein</fullName>
    </submittedName>
</protein>
<dbReference type="RefSeq" id="WP_271884060.1">
    <property type="nucleotide sequence ID" value="NZ_CP067136.1"/>
</dbReference>
<keyword evidence="3" id="KW-0238">DNA-binding</keyword>
<keyword evidence="4" id="KW-0804">Transcription</keyword>
<keyword evidence="2" id="KW-0805">Transcription regulation</keyword>
<dbReference type="Proteomes" id="UP001219349">
    <property type="component" value="Chromosome"/>
</dbReference>
<dbReference type="SUPFAM" id="SSF47413">
    <property type="entry name" value="lambda repressor-like DNA-binding domains"/>
    <property type="match status" value="1"/>
</dbReference>
<proteinExistence type="inferred from homology"/>
<organism evidence="6 7">
    <name type="scientific">Paracoccus fistulariae</name>
    <dbReference type="NCBI Taxonomy" id="658446"/>
    <lineage>
        <taxon>Bacteria</taxon>
        <taxon>Pseudomonadati</taxon>
        <taxon>Pseudomonadota</taxon>
        <taxon>Alphaproteobacteria</taxon>
        <taxon>Rhodobacterales</taxon>
        <taxon>Paracoccaceae</taxon>
        <taxon>Paracoccus</taxon>
    </lineage>
</organism>
<dbReference type="EMBL" id="CP067136">
    <property type="protein sequence ID" value="WCR06349.1"/>
    <property type="molecule type" value="Genomic_DNA"/>
</dbReference>
<evidence type="ECO:0000256" key="4">
    <source>
        <dbReference type="ARBA" id="ARBA00023163"/>
    </source>
</evidence>
<dbReference type="InterPro" id="IPR038722">
    <property type="entry name" value="Ner_HTH_dom"/>
</dbReference>
<evidence type="ECO:0000313" key="6">
    <source>
        <dbReference type="EMBL" id="WCR06349.1"/>
    </source>
</evidence>
<dbReference type="InterPro" id="IPR010982">
    <property type="entry name" value="Lambda_DNA-bd_dom_sf"/>
</dbReference>
<sequence>MSVVVDQTQHREIRRRLRASGSSFLKIARELAITPTTVVTASLGRCKSRRVEEAIAGKLGTSPEALWPDRYDEEEDEK</sequence>
<gene>
    <name evidence="6" type="ORF">JHX87_12695</name>
</gene>
<evidence type="ECO:0000256" key="1">
    <source>
        <dbReference type="ARBA" id="ARBA00006157"/>
    </source>
</evidence>
<keyword evidence="7" id="KW-1185">Reference proteome</keyword>
<evidence type="ECO:0000256" key="3">
    <source>
        <dbReference type="ARBA" id="ARBA00023125"/>
    </source>
</evidence>